<proteinExistence type="predicted"/>
<evidence type="ECO:0000313" key="1">
    <source>
        <dbReference type="EMBL" id="QHU30733.1"/>
    </source>
</evidence>
<accession>A0A6C0LJL0</accession>
<reference evidence="1" key="1">
    <citation type="journal article" date="2020" name="Nature">
        <title>Giant virus diversity and host interactions through global metagenomics.</title>
        <authorList>
            <person name="Schulz F."/>
            <person name="Roux S."/>
            <person name="Paez-Espino D."/>
            <person name="Jungbluth S."/>
            <person name="Walsh D.A."/>
            <person name="Denef V.J."/>
            <person name="McMahon K.D."/>
            <person name="Konstantinidis K.T."/>
            <person name="Eloe-Fadrosh E.A."/>
            <person name="Kyrpides N.C."/>
            <person name="Woyke T."/>
        </authorList>
    </citation>
    <scope>NUCLEOTIDE SEQUENCE</scope>
    <source>
        <strain evidence="1">GVMAG-M-3300027833-19</strain>
    </source>
</reference>
<dbReference type="EMBL" id="MN740514">
    <property type="protein sequence ID" value="QHU30733.1"/>
    <property type="molecule type" value="Genomic_DNA"/>
</dbReference>
<protein>
    <submittedName>
        <fullName evidence="1">Uncharacterized protein</fullName>
    </submittedName>
</protein>
<sequence length="235" mass="27869">MEEYLLIIIIVLLIYLISKTKSNYCSYCLLLTTTVNKSKERLEQYQKSIDSWLDKSNLDLFIVESSNFVFDKYKNNKRVHQFSFKPTIKTNRPDLISTGQLESESILKAVDHFKEKMKNYNTIIKLTGKYFIPNFEKITKKLPLSDLYIQKRDTWEKCVASEIFGFKKSLTKNIFTDLAHTIRENKEAPNGYENIEFYLRRFVNEHPNYKVYQFPTLKLGWSIYRCGAEDFVVKL</sequence>
<organism evidence="1">
    <name type="scientific">viral metagenome</name>
    <dbReference type="NCBI Taxonomy" id="1070528"/>
    <lineage>
        <taxon>unclassified sequences</taxon>
        <taxon>metagenomes</taxon>
        <taxon>organismal metagenomes</taxon>
    </lineage>
</organism>
<name>A0A6C0LJL0_9ZZZZ</name>
<dbReference type="AlphaFoldDB" id="A0A6C0LJL0"/>